<dbReference type="AlphaFoldDB" id="A0A4V1IKB6"/>
<dbReference type="Pfam" id="PF07876">
    <property type="entry name" value="Dabb"/>
    <property type="match status" value="1"/>
</dbReference>
<feature type="signal peptide" evidence="2">
    <location>
        <begin position="1"/>
        <end position="22"/>
    </location>
</feature>
<evidence type="ECO:0000256" key="1">
    <source>
        <dbReference type="ARBA" id="ARBA00011738"/>
    </source>
</evidence>
<dbReference type="Gene3D" id="3.30.70.100">
    <property type="match status" value="1"/>
</dbReference>
<dbReference type="KEGG" id="mbur:EQU24_20440"/>
<reference evidence="5" key="1">
    <citation type="journal article" date="2019" name="J. Bacteriol.">
        <title>A Mutagenic Screen Identifies a TonB-Dependent Receptor Required for the Lanthanide Metal Switch in the Type I Methanotroph 'Methylotuvimicrobium buryatense' 5GB1C.</title>
        <authorList>
            <person name="Groom J.D."/>
            <person name="Ford S.M."/>
            <person name="Pesesky M.W."/>
            <person name="Lidstrom M.E."/>
        </authorList>
    </citation>
    <scope>NUCLEOTIDE SEQUENCE [LARGE SCALE GENOMIC DNA]</scope>
    <source>
        <strain evidence="5">5GB1C</strain>
    </source>
</reference>
<accession>A0A4V1IKB6</accession>
<dbReference type="STRING" id="675511.GCA_000341735_03339"/>
<keyword evidence="2" id="KW-0732">Signal</keyword>
<dbReference type="InterPro" id="IPR013097">
    <property type="entry name" value="Dabb"/>
</dbReference>
<dbReference type="SMART" id="SM00886">
    <property type="entry name" value="Dabb"/>
    <property type="match status" value="1"/>
</dbReference>
<feature type="chain" id="PRO_5020693628" evidence="2">
    <location>
        <begin position="23"/>
        <end position="137"/>
    </location>
</feature>
<organism evidence="4 5">
    <name type="scientific">Methylotuvimicrobium buryatense</name>
    <name type="common">Methylomicrobium buryatense</name>
    <dbReference type="NCBI Taxonomy" id="95641"/>
    <lineage>
        <taxon>Bacteria</taxon>
        <taxon>Pseudomonadati</taxon>
        <taxon>Pseudomonadota</taxon>
        <taxon>Gammaproteobacteria</taxon>
        <taxon>Methylococcales</taxon>
        <taxon>Methylococcaceae</taxon>
        <taxon>Methylotuvimicrobium</taxon>
    </lineage>
</organism>
<dbReference type="SUPFAM" id="SSF54909">
    <property type="entry name" value="Dimeric alpha+beta barrel"/>
    <property type="match status" value="1"/>
</dbReference>
<evidence type="ECO:0000256" key="2">
    <source>
        <dbReference type="SAM" id="SignalP"/>
    </source>
</evidence>
<proteinExistence type="predicted"/>
<dbReference type="EMBL" id="CP035467">
    <property type="protein sequence ID" value="QCW84335.1"/>
    <property type="molecule type" value="Genomic_DNA"/>
</dbReference>
<comment type="subunit">
    <text evidence="1">Homodimer.</text>
</comment>
<dbReference type="RefSeq" id="WP_014150155.1">
    <property type="nucleotide sequence ID" value="NZ_CP035467.1"/>
</dbReference>
<gene>
    <name evidence="4" type="ORF">EQU24_20440</name>
</gene>
<keyword evidence="5" id="KW-1185">Reference proteome</keyword>
<dbReference type="OrthoDB" id="5570802at2"/>
<dbReference type="PANTHER" id="PTHR33178">
    <property type="match status" value="1"/>
</dbReference>
<dbReference type="PROSITE" id="PS51502">
    <property type="entry name" value="S_R_A_B_BARREL"/>
    <property type="match status" value="1"/>
</dbReference>
<protein>
    <submittedName>
        <fullName evidence="4">Dabb family protein</fullName>
    </submittedName>
</protein>
<dbReference type="PANTHER" id="PTHR33178:SF10">
    <property type="entry name" value="STRESS-RESPONSE A_B BARREL DOMAIN-CONTAINING PROTEIN"/>
    <property type="match status" value="1"/>
</dbReference>
<dbReference type="InterPro" id="IPR011008">
    <property type="entry name" value="Dimeric_a/b-barrel"/>
</dbReference>
<dbReference type="Proteomes" id="UP000305881">
    <property type="component" value="Chromosome"/>
</dbReference>
<evidence type="ECO:0000313" key="4">
    <source>
        <dbReference type="EMBL" id="QCW84335.1"/>
    </source>
</evidence>
<dbReference type="InterPro" id="IPR044662">
    <property type="entry name" value="HS1/DABB1-like"/>
</dbReference>
<evidence type="ECO:0000259" key="3">
    <source>
        <dbReference type="PROSITE" id="PS51502"/>
    </source>
</evidence>
<name>A0A4V1IKB6_METBY</name>
<feature type="domain" description="Stress-response A/B barrel" evidence="3">
    <location>
        <begin position="35"/>
        <end position="135"/>
    </location>
</feature>
<evidence type="ECO:0000313" key="5">
    <source>
        <dbReference type="Proteomes" id="UP000305881"/>
    </source>
</evidence>
<sequence>MKLAKPLSLLMILAALSSAAGAKEQATDPSEQRKAHHVVIIWLKQHGDENARRQYIEGTKRLAKLPGVLAYNIGTPTAVKRKHGSHSLDGSYDIAISSTFENQQALENYLNHPVHDQVLKEVLKPLVEKYKAYDFIE</sequence>